<evidence type="ECO:0000313" key="3">
    <source>
        <dbReference type="Proteomes" id="UP000664132"/>
    </source>
</evidence>
<sequence length="269" mass="30207">MQLQTFPNFKRLPAEICAMIWREVAGMTDPRRIVVVIRATNPAYVPHAARRAGSQASRALGGPHAHVRWTWTCYATEGRYGPPGFVGMLGASRESRGEYQRMNPQFLRIENGPVIRFNATRDMIFMDATSLFSLHMYTIIPDHLLPIPTWPANLQGFNTIQNLQTSLRNNNISGLIPGHGFFVNGAVLAGAIAPVTIWRPPPNRMVLDVANDYRPLGVWHWLNDEREAMLNTHHAASQVVVINRYFDQAVPGVGGPGLLDEVDRFFLER</sequence>
<name>A0A8H7TGN3_9HELO</name>
<gene>
    <name evidence="2" type="ORF">IFR04_005660</name>
</gene>
<proteinExistence type="predicted"/>
<dbReference type="OrthoDB" id="3548310at2759"/>
<dbReference type="Proteomes" id="UP000664132">
    <property type="component" value="Unassembled WGS sequence"/>
</dbReference>
<comment type="caution">
    <text evidence="2">The sequence shown here is derived from an EMBL/GenBank/DDBJ whole genome shotgun (WGS) entry which is preliminary data.</text>
</comment>
<dbReference type="AlphaFoldDB" id="A0A8H7TGN3"/>
<protein>
    <recommendedName>
        <fullName evidence="1">2EXR domain-containing protein</fullName>
    </recommendedName>
</protein>
<feature type="domain" description="2EXR" evidence="1">
    <location>
        <begin position="6"/>
        <end position="124"/>
    </location>
</feature>
<organism evidence="2 3">
    <name type="scientific">Cadophora malorum</name>
    <dbReference type="NCBI Taxonomy" id="108018"/>
    <lineage>
        <taxon>Eukaryota</taxon>
        <taxon>Fungi</taxon>
        <taxon>Dikarya</taxon>
        <taxon>Ascomycota</taxon>
        <taxon>Pezizomycotina</taxon>
        <taxon>Leotiomycetes</taxon>
        <taxon>Helotiales</taxon>
        <taxon>Ploettnerulaceae</taxon>
        <taxon>Cadophora</taxon>
    </lineage>
</organism>
<dbReference type="Pfam" id="PF20150">
    <property type="entry name" value="2EXR"/>
    <property type="match status" value="1"/>
</dbReference>
<reference evidence="2" key="1">
    <citation type="submission" date="2021-02" db="EMBL/GenBank/DDBJ databases">
        <title>Genome sequence Cadophora malorum strain M34.</title>
        <authorList>
            <person name="Stefanovic E."/>
            <person name="Vu D."/>
            <person name="Scully C."/>
            <person name="Dijksterhuis J."/>
            <person name="Roader J."/>
            <person name="Houbraken J."/>
        </authorList>
    </citation>
    <scope>NUCLEOTIDE SEQUENCE</scope>
    <source>
        <strain evidence="2">M34</strain>
    </source>
</reference>
<dbReference type="EMBL" id="JAFJYH010000069">
    <property type="protein sequence ID" value="KAG4421249.1"/>
    <property type="molecule type" value="Genomic_DNA"/>
</dbReference>
<keyword evidence="3" id="KW-1185">Reference proteome</keyword>
<accession>A0A8H7TGN3</accession>
<evidence type="ECO:0000313" key="2">
    <source>
        <dbReference type="EMBL" id="KAG4421249.1"/>
    </source>
</evidence>
<evidence type="ECO:0000259" key="1">
    <source>
        <dbReference type="Pfam" id="PF20150"/>
    </source>
</evidence>
<dbReference type="InterPro" id="IPR045518">
    <property type="entry name" value="2EXR"/>
</dbReference>